<organism evidence="1 2">
    <name type="scientific">Desulfoluna butyratoxydans</name>
    <dbReference type="NCBI Taxonomy" id="231438"/>
    <lineage>
        <taxon>Bacteria</taxon>
        <taxon>Pseudomonadati</taxon>
        <taxon>Thermodesulfobacteriota</taxon>
        <taxon>Desulfobacteria</taxon>
        <taxon>Desulfobacterales</taxon>
        <taxon>Desulfolunaceae</taxon>
        <taxon>Desulfoluna</taxon>
    </lineage>
</organism>
<gene>
    <name evidence="1" type="ORF">MSL71_51210</name>
</gene>
<dbReference type="AlphaFoldDB" id="A0A4U8YTX3"/>
<reference evidence="1 2" key="1">
    <citation type="submission" date="2019-03" db="EMBL/GenBank/DDBJ databases">
        <authorList>
            <person name="Nijsse B."/>
        </authorList>
    </citation>
    <scope>NUCLEOTIDE SEQUENCE [LARGE SCALE GENOMIC DNA]</scope>
    <source>
        <strain evidence="1">Desulfoluna butyratoxydans MSL71</strain>
    </source>
</reference>
<evidence type="ECO:0000313" key="1">
    <source>
        <dbReference type="EMBL" id="VFQ47421.1"/>
    </source>
</evidence>
<keyword evidence="2" id="KW-1185">Reference proteome</keyword>
<dbReference type="Proteomes" id="UP000507962">
    <property type="component" value="Unassembled WGS sequence"/>
</dbReference>
<name>A0A4U8YTX3_9BACT</name>
<evidence type="ECO:0000313" key="2">
    <source>
        <dbReference type="Proteomes" id="UP000507962"/>
    </source>
</evidence>
<dbReference type="EMBL" id="CAADHO010000017">
    <property type="protein sequence ID" value="VFQ47421.1"/>
    <property type="molecule type" value="Genomic_DNA"/>
</dbReference>
<dbReference type="RefSeq" id="WP_180147200.1">
    <property type="nucleotide sequence ID" value="NZ_CAADHO010000017.1"/>
</dbReference>
<protein>
    <submittedName>
        <fullName evidence="1">Uncharacterized protein</fullName>
    </submittedName>
</protein>
<proteinExistence type="predicted"/>
<sequence>MDEKVTVYRFVGEKGESTTIEAYFKGDKLVVQGCDTGASATGALGDWDYEYWLYADKAICPGNILEILKSGFRGFTAIKQWFDEQQIGYDVVSYA</sequence>
<accession>A0A4U8YTX3</accession>